<protein>
    <recommendedName>
        <fullName evidence="4">Transmembrane protein</fullName>
    </recommendedName>
</protein>
<dbReference type="Pfam" id="PF20554">
    <property type="entry name" value="DUF6766"/>
    <property type="match status" value="1"/>
</dbReference>
<name>A0A1G8MV49_9HYPH</name>
<sequence length="212" mass="23602">MKSFFRDNGLTIALVAMFLFSAIGMIWSGHTAYNEELQNHGSASIGLLSYLASGDFLSALFENWESEFLQMSAYVMLTAMLFQRGSAESRDPDDPNRPEDELPTATRRRNPILSWLYSYSLGLALALLFIISFALHWWASLAAANEEALRHGGEVQSLGDYLLDAQLWFESFQNWQSEFMSTAVLVLLSIFLRHKGSPESKPAGASNSETGA</sequence>
<organism evidence="2 3">
    <name type="scientific">Mesorhizobium muleiense</name>
    <dbReference type="NCBI Taxonomy" id="1004279"/>
    <lineage>
        <taxon>Bacteria</taxon>
        <taxon>Pseudomonadati</taxon>
        <taxon>Pseudomonadota</taxon>
        <taxon>Alphaproteobacteria</taxon>
        <taxon>Hyphomicrobiales</taxon>
        <taxon>Phyllobacteriaceae</taxon>
        <taxon>Mesorhizobium</taxon>
    </lineage>
</organism>
<gene>
    <name evidence="2" type="ORF">SAMN05428953_102688</name>
</gene>
<feature type="transmembrane region" description="Helical" evidence="1">
    <location>
        <begin position="12"/>
        <end position="30"/>
    </location>
</feature>
<evidence type="ECO:0000256" key="1">
    <source>
        <dbReference type="SAM" id="Phobius"/>
    </source>
</evidence>
<evidence type="ECO:0000313" key="2">
    <source>
        <dbReference type="EMBL" id="SDI71812.1"/>
    </source>
</evidence>
<reference evidence="3" key="1">
    <citation type="submission" date="2016-10" db="EMBL/GenBank/DDBJ databases">
        <authorList>
            <person name="Varghese N."/>
            <person name="Submissions S."/>
        </authorList>
    </citation>
    <scope>NUCLEOTIDE SEQUENCE [LARGE SCALE GENOMIC DNA]</scope>
    <source>
        <strain evidence="3">CGMCC 1.11022</strain>
    </source>
</reference>
<keyword evidence="1" id="KW-1133">Transmembrane helix</keyword>
<dbReference type="RefSeq" id="WP_091591654.1">
    <property type="nucleotide sequence ID" value="NZ_FNEE01000002.1"/>
</dbReference>
<keyword evidence="3" id="KW-1185">Reference proteome</keyword>
<dbReference type="InterPro" id="IPR046657">
    <property type="entry name" value="DUF6766"/>
</dbReference>
<keyword evidence="1" id="KW-0472">Membrane</keyword>
<proteinExistence type="predicted"/>
<dbReference type="EMBL" id="FNEE01000002">
    <property type="protein sequence ID" value="SDI71812.1"/>
    <property type="molecule type" value="Genomic_DNA"/>
</dbReference>
<accession>A0A1G8MV49</accession>
<feature type="transmembrane region" description="Helical" evidence="1">
    <location>
        <begin position="116"/>
        <end position="139"/>
    </location>
</feature>
<dbReference type="Proteomes" id="UP000198894">
    <property type="component" value="Unassembled WGS sequence"/>
</dbReference>
<keyword evidence="1" id="KW-0812">Transmembrane</keyword>
<evidence type="ECO:0000313" key="3">
    <source>
        <dbReference type="Proteomes" id="UP000198894"/>
    </source>
</evidence>
<dbReference type="AlphaFoldDB" id="A0A1G8MV49"/>
<evidence type="ECO:0008006" key="4">
    <source>
        <dbReference type="Google" id="ProtNLM"/>
    </source>
</evidence>